<dbReference type="InterPro" id="IPR037401">
    <property type="entry name" value="SnoaL-like"/>
</dbReference>
<dbReference type="Pfam" id="PF12680">
    <property type="entry name" value="SnoaL_2"/>
    <property type="match status" value="1"/>
</dbReference>
<dbReference type="RefSeq" id="WP_063947832.1">
    <property type="nucleotide sequence ID" value="NZ_LXPS01000006.1"/>
</dbReference>
<dbReference type="Gene3D" id="3.10.450.50">
    <property type="match status" value="1"/>
</dbReference>
<gene>
    <name evidence="2" type="ORF">A7J57_21825</name>
</gene>
<comment type="caution">
    <text evidence="2">The sequence shown here is derived from an EMBL/GenBank/DDBJ whole genome shotgun (WGS) entry which is preliminary data.</text>
</comment>
<evidence type="ECO:0000313" key="2">
    <source>
        <dbReference type="EMBL" id="OAE48332.1"/>
    </source>
</evidence>
<dbReference type="AlphaFoldDB" id="A0A176XFF4"/>
<organism evidence="2 3">
    <name type="scientific">Agrobacterium tumefaciens</name>
    <dbReference type="NCBI Taxonomy" id="358"/>
    <lineage>
        <taxon>Bacteria</taxon>
        <taxon>Pseudomonadati</taxon>
        <taxon>Pseudomonadota</taxon>
        <taxon>Alphaproteobacteria</taxon>
        <taxon>Hyphomicrobiales</taxon>
        <taxon>Rhizobiaceae</taxon>
        <taxon>Rhizobium/Agrobacterium group</taxon>
        <taxon>Agrobacterium</taxon>
        <taxon>Agrobacterium tumefaciens complex</taxon>
    </lineage>
</organism>
<name>A0A176XFF4_AGRTU</name>
<dbReference type="SUPFAM" id="SSF54427">
    <property type="entry name" value="NTF2-like"/>
    <property type="match status" value="1"/>
</dbReference>
<protein>
    <submittedName>
        <fullName evidence="2">Ketosteroid isomerase</fullName>
    </submittedName>
</protein>
<sequence length="147" mass="16087">MTDNVDLFPSLSSLLREALGDLVSSEATSFLDMCADNIVFEFPYAPKGFTKRLDGKAALEEYLPTVGDLLTIESMTLGRALISSNSDAATIEFSCKGYSNATGARYDQDYVSVIDLKDGLITRYRDYWNPVILLNATASSSSTEEAR</sequence>
<reference evidence="2 3" key="1">
    <citation type="submission" date="2016-05" db="EMBL/GenBank/DDBJ databases">
        <authorList>
            <person name="Lavstsen T."/>
            <person name="Jespersen J.S."/>
        </authorList>
    </citation>
    <scope>NUCLEOTIDE SEQUENCE [LARGE SCALE GENOMIC DNA]</scope>
    <source>
        <strain evidence="2 3">KCJ1736</strain>
    </source>
</reference>
<dbReference type="Proteomes" id="UP000077098">
    <property type="component" value="Unassembled WGS sequence"/>
</dbReference>
<dbReference type="InterPro" id="IPR032710">
    <property type="entry name" value="NTF2-like_dom_sf"/>
</dbReference>
<evidence type="ECO:0000259" key="1">
    <source>
        <dbReference type="Pfam" id="PF12680"/>
    </source>
</evidence>
<keyword evidence="2" id="KW-0413">Isomerase</keyword>
<evidence type="ECO:0000313" key="3">
    <source>
        <dbReference type="Proteomes" id="UP000077098"/>
    </source>
</evidence>
<accession>A0A176XFF4</accession>
<dbReference type="GO" id="GO:0016853">
    <property type="term" value="F:isomerase activity"/>
    <property type="evidence" value="ECO:0007669"/>
    <property type="project" value="UniProtKB-KW"/>
</dbReference>
<feature type="domain" description="SnoaL-like" evidence="1">
    <location>
        <begin position="28"/>
        <end position="124"/>
    </location>
</feature>
<proteinExistence type="predicted"/>
<dbReference type="EMBL" id="LXPS01000006">
    <property type="protein sequence ID" value="OAE48332.1"/>
    <property type="molecule type" value="Genomic_DNA"/>
</dbReference>